<dbReference type="Gene3D" id="2.170.130.10">
    <property type="entry name" value="TonB-dependent receptor, plug domain"/>
    <property type="match status" value="1"/>
</dbReference>
<dbReference type="Gene3D" id="2.60.40.1120">
    <property type="entry name" value="Carboxypeptidase-like, regulatory domain"/>
    <property type="match status" value="1"/>
</dbReference>
<dbReference type="Gene3D" id="2.40.170.20">
    <property type="entry name" value="TonB-dependent receptor, beta-barrel domain"/>
    <property type="match status" value="1"/>
</dbReference>
<evidence type="ECO:0000313" key="8">
    <source>
        <dbReference type="Proteomes" id="UP000282759"/>
    </source>
</evidence>
<dbReference type="AlphaFoldDB" id="A0A437MRE0"/>
<evidence type="ECO:0000259" key="6">
    <source>
        <dbReference type="Pfam" id="PF14905"/>
    </source>
</evidence>
<evidence type="ECO:0000256" key="3">
    <source>
        <dbReference type="ARBA" id="ARBA00023237"/>
    </source>
</evidence>
<evidence type="ECO:0000313" key="7">
    <source>
        <dbReference type="EMBL" id="RVU00217.1"/>
    </source>
</evidence>
<keyword evidence="8" id="KW-1185">Reference proteome</keyword>
<keyword evidence="4" id="KW-0732">Signal</keyword>
<dbReference type="Pfam" id="PF14905">
    <property type="entry name" value="OMP_b-brl_3"/>
    <property type="match status" value="1"/>
</dbReference>
<organism evidence="7 8">
    <name type="scientific">Mucilaginibacter limnophilus</name>
    <dbReference type="NCBI Taxonomy" id="1932778"/>
    <lineage>
        <taxon>Bacteria</taxon>
        <taxon>Pseudomonadati</taxon>
        <taxon>Bacteroidota</taxon>
        <taxon>Sphingobacteriia</taxon>
        <taxon>Sphingobacteriales</taxon>
        <taxon>Sphingobacteriaceae</taxon>
        <taxon>Mucilaginibacter</taxon>
    </lineage>
</organism>
<dbReference type="InterPro" id="IPR012910">
    <property type="entry name" value="Plug_dom"/>
</dbReference>
<accession>A0A437MRE0</accession>
<evidence type="ECO:0000256" key="2">
    <source>
        <dbReference type="ARBA" id="ARBA00023136"/>
    </source>
</evidence>
<name>A0A437MRE0_9SPHI</name>
<evidence type="ECO:0000256" key="1">
    <source>
        <dbReference type="ARBA" id="ARBA00004442"/>
    </source>
</evidence>
<dbReference type="EMBL" id="SACK01000006">
    <property type="protein sequence ID" value="RVU00217.1"/>
    <property type="molecule type" value="Genomic_DNA"/>
</dbReference>
<dbReference type="Proteomes" id="UP000282759">
    <property type="component" value="Unassembled WGS sequence"/>
</dbReference>
<dbReference type="SUPFAM" id="SSF49464">
    <property type="entry name" value="Carboxypeptidase regulatory domain-like"/>
    <property type="match status" value="1"/>
</dbReference>
<dbReference type="InterPro" id="IPR041700">
    <property type="entry name" value="OMP_b-brl_3"/>
</dbReference>
<evidence type="ECO:0000259" key="5">
    <source>
        <dbReference type="Pfam" id="PF07715"/>
    </source>
</evidence>
<feature type="domain" description="Outer membrane protein beta-barrel" evidence="6">
    <location>
        <begin position="479"/>
        <end position="919"/>
    </location>
</feature>
<comment type="caution">
    <text evidence="7">The sequence shown here is derived from an EMBL/GenBank/DDBJ whole genome shotgun (WGS) entry which is preliminary data.</text>
</comment>
<dbReference type="InterPro" id="IPR008969">
    <property type="entry name" value="CarboxyPept-like_regulatory"/>
</dbReference>
<keyword evidence="3" id="KW-0998">Cell outer membrane</keyword>
<reference evidence="7 8" key="1">
    <citation type="submission" date="2019-01" db="EMBL/GenBank/DDBJ databases">
        <authorList>
            <person name="Chen W.-M."/>
        </authorList>
    </citation>
    <scope>NUCLEOTIDE SEQUENCE [LARGE SCALE GENOMIC DNA]</scope>
    <source>
        <strain evidence="7 8">YBJ-36</strain>
    </source>
</reference>
<comment type="subcellular location">
    <subcellularLocation>
        <location evidence="1">Cell outer membrane</location>
    </subcellularLocation>
</comment>
<dbReference type="PANTHER" id="PTHR40980:SF5">
    <property type="entry name" value="TONB-DEPENDENT RECEPTOR"/>
    <property type="match status" value="1"/>
</dbReference>
<gene>
    <name evidence="7" type="ORF">EOD41_14775</name>
</gene>
<evidence type="ECO:0000256" key="4">
    <source>
        <dbReference type="SAM" id="SignalP"/>
    </source>
</evidence>
<feature type="chain" id="PRO_5019525116" evidence="4">
    <location>
        <begin position="24"/>
        <end position="927"/>
    </location>
</feature>
<dbReference type="Pfam" id="PF07715">
    <property type="entry name" value="Plug"/>
    <property type="match status" value="1"/>
</dbReference>
<sequence length="927" mass="104031">MKKLFALLSAIIVITLFTNNLFAQTTGKIAGKVIDQKTNETLIGATVMIQGTTKGVATNVDGDYTIAGLAPGRYTLEVKYVGYQTKAISDVVVKANEVTPLRITLAEAVSQQLGEVVIKATYRQASTASLYAIQKNNASISDGISSETIKRSPDRNTADVLKRVSGATVQDNKFVVVRGLSDRYNIALLDGAVLPSTEINTRAFSFDIVPSALIENLTITKTATPDLPGDFAGGAVNIITKDIPDQNFITVGIGGGYNTASTFKDFKGGARTATDYFAFDNGDKYLSSKFPSFDVIQSGRLTAEQNAIVARRIPLDLHTYNSTALPTQNHQFTIGRVKDFESGNRFGAIVGLTYRNSQNLIKDLKIDYLDYQNYNDDISRFSTNVGALANFGYSFGKNKITFKNIFNRSFDDQYLERTGRNIGRGSDIQYYAFDLLQKQLFKTTLEGNHPIGEKGSKVNWSLSYSNVLNDQPDQRKVGYSKNFSDPDAIYQADVTTVGKDNTTLFSKLNENAYSAAVNYTLPLKMFSQTSTFKAGLNSFYRDRNFDLRFIGLKLRNGLENESWVRSLQVSQLYNKALLNANYYEVEEPFGNNDSYTANSFTNSAYAMLDNKIGEKLRVVWGVRAEKFNLELNPKSETMRDIKKDYIDVLPSANFTYSVTEKTNLRASYYRTLARPEFRELAETQIYDYELLLIRQGNPDLKRTQIDNFDLRYELYPSAGQIISVSAFYKNFNNAIEAYNNDVTSTRMITYFNPEKAYLYGAEFEVRKSLEFINPADFMKNTTIYANVAIIKSKVENPSDGSLKFQESGRPMVGQAPYVVNAGLQHSFLDNKLNFSALYNKVGRRLYLAAGVNVPSVWEAPRDVVDLQLSTKLLKNKGELKFNANDILNQRFSYYFDGNGSKKYDADDETLRSWRMGANYSFTFTYTF</sequence>
<feature type="signal peptide" evidence="4">
    <location>
        <begin position="1"/>
        <end position="23"/>
    </location>
</feature>
<dbReference type="RefSeq" id="WP_127706258.1">
    <property type="nucleotide sequence ID" value="NZ_SACK01000006.1"/>
</dbReference>
<dbReference type="InterPro" id="IPR037066">
    <property type="entry name" value="Plug_dom_sf"/>
</dbReference>
<protein>
    <submittedName>
        <fullName evidence="7">TonB-dependent receptor</fullName>
    </submittedName>
</protein>
<dbReference type="OrthoDB" id="9768470at2"/>
<dbReference type="PANTHER" id="PTHR40980">
    <property type="entry name" value="PLUG DOMAIN-CONTAINING PROTEIN"/>
    <property type="match status" value="1"/>
</dbReference>
<keyword evidence="2" id="KW-0472">Membrane</keyword>
<dbReference type="GO" id="GO:0009279">
    <property type="term" value="C:cell outer membrane"/>
    <property type="evidence" value="ECO:0007669"/>
    <property type="project" value="UniProtKB-SubCell"/>
</dbReference>
<dbReference type="SUPFAM" id="SSF56935">
    <property type="entry name" value="Porins"/>
    <property type="match status" value="1"/>
</dbReference>
<dbReference type="InterPro" id="IPR036942">
    <property type="entry name" value="Beta-barrel_TonB_sf"/>
</dbReference>
<keyword evidence="7" id="KW-0675">Receptor</keyword>
<feature type="domain" description="TonB-dependent receptor plug" evidence="5">
    <location>
        <begin position="138"/>
        <end position="235"/>
    </location>
</feature>
<proteinExistence type="predicted"/>
<dbReference type="Pfam" id="PF13715">
    <property type="entry name" value="CarbopepD_reg_2"/>
    <property type="match status" value="1"/>
</dbReference>